<dbReference type="EMBL" id="LQCI01000049">
    <property type="protein sequence ID" value="KZB80322.1"/>
    <property type="molecule type" value="Genomic_DNA"/>
</dbReference>
<dbReference type="Proteomes" id="UP000076321">
    <property type="component" value="Unassembled WGS sequence"/>
</dbReference>
<name>A0A154M6W3_9PSEU</name>
<evidence type="ECO:0000313" key="4">
    <source>
        <dbReference type="Proteomes" id="UP000076321"/>
    </source>
</evidence>
<evidence type="ECO:0008006" key="6">
    <source>
        <dbReference type="Google" id="ProtNLM"/>
    </source>
</evidence>
<feature type="compositionally biased region" description="Polar residues" evidence="1">
    <location>
        <begin position="38"/>
        <end position="56"/>
    </location>
</feature>
<protein>
    <recommendedName>
        <fullName evidence="6">Ricin B lectin domain-containing protein</fullName>
    </recommendedName>
</protein>
<feature type="region of interest" description="Disordered" evidence="1">
    <location>
        <begin position="16"/>
        <end position="64"/>
    </location>
</feature>
<dbReference type="RefSeq" id="WP_061984508.1">
    <property type="nucleotide sequence ID" value="NZ_FOPQ01000015.1"/>
</dbReference>
<dbReference type="OrthoDB" id="324838at2"/>
<organism evidence="2 4">
    <name type="scientific">Amycolatopsis regifaucium</name>
    <dbReference type="NCBI Taxonomy" id="546365"/>
    <lineage>
        <taxon>Bacteria</taxon>
        <taxon>Bacillati</taxon>
        <taxon>Actinomycetota</taxon>
        <taxon>Actinomycetes</taxon>
        <taxon>Pseudonocardiales</taxon>
        <taxon>Pseudonocardiaceae</taxon>
        <taxon>Amycolatopsis</taxon>
    </lineage>
</organism>
<feature type="compositionally biased region" description="Basic and acidic residues" evidence="1">
    <location>
        <begin position="27"/>
        <end position="36"/>
    </location>
</feature>
<keyword evidence="5" id="KW-1185">Reference proteome</keyword>
<accession>A0A154M6W3</accession>
<evidence type="ECO:0000256" key="1">
    <source>
        <dbReference type="SAM" id="MobiDB-lite"/>
    </source>
</evidence>
<gene>
    <name evidence="3" type="ORF">ATP06_0226305</name>
    <name evidence="2" type="ORF">AVL48_12490</name>
</gene>
<reference evidence="2 4" key="1">
    <citation type="submission" date="2015-12" db="EMBL/GenBank/DDBJ databases">
        <title>Amycolatopsis regifaucium genome sequencing and assembly.</title>
        <authorList>
            <person name="Mayilraj S."/>
        </authorList>
    </citation>
    <scope>NUCLEOTIDE SEQUENCE [LARGE SCALE GENOMIC DNA]</scope>
    <source>
        <strain evidence="2 4">GY080</strain>
    </source>
</reference>
<dbReference type="EMBL" id="LOBU02000017">
    <property type="protein sequence ID" value="OKA05290.1"/>
    <property type="molecule type" value="Genomic_DNA"/>
</dbReference>
<sequence>MFAACLAGSAVLTAPARATSSESAARSQDKPVEMLSERTGTSSTFANPDGSRTTQVHGGPVHVRRDGDWVPVDLRYAVQNAGKLLDQGCTATQGAPLFIWDRIPGRGCQNWRMPVSPANGVTVQWLPFTVNTAAG</sequence>
<comment type="caution">
    <text evidence="2">The sequence shown here is derived from an EMBL/GenBank/DDBJ whole genome shotgun (WGS) entry which is preliminary data.</text>
</comment>
<evidence type="ECO:0000313" key="3">
    <source>
        <dbReference type="EMBL" id="OKA05290.1"/>
    </source>
</evidence>
<evidence type="ECO:0000313" key="5">
    <source>
        <dbReference type="Proteomes" id="UP000186883"/>
    </source>
</evidence>
<dbReference type="AlphaFoldDB" id="A0A154M6W3"/>
<proteinExistence type="predicted"/>
<reference evidence="3 5" key="2">
    <citation type="submission" date="2016-11" db="EMBL/GenBank/DDBJ databases">
        <title>Genome sequencing of Amycolatopsis regifaucium.</title>
        <authorList>
            <person name="Mayilraj S."/>
            <person name="Kaur N."/>
        </authorList>
    </citation>
    <scope>NUCLEOTIDE SEQUENCE [LARGE SCALE GENOMIC DNA]</scope>
    <source>
        <strain evidence="3 5">GY080</strain>
    </source>
</reference>
<dbReference type="Proteomes" id="UP000186883">
    <property type="component" value="Unassembled WGS sequence"/>
</dbReference>
<feature type="compositionally biased region" description="Low complexity" evidence="1">
    <location>
        <begin position="16"/>
        <end position="26"/>
    </location>
</feature>
<evidence type="ECO:0000313" key="2">
    <source>
        <dbReference type="EMBL" id="KZB80322.1"/>
    </source>
</evidence>